<gene>
    <name evidence="1" type="ORF">I7I53_02152</name>
</gene>
<evidence type="ECO:0000313" key="2">
    <source>
        <dbReference type="Proteomes" id="UP000663419"/>
    </source>
</evidence>
<sequence>MSTLYICPVMSRGSTPGRQFSPNIYALNCRLYCERYPRRLLFDETSLSNVCIALRQFGFKEDKQNVVEQGDLELPWILVRCLTMDGFTFLGGSSGQILDSLRITKKESQKPWLSHLLVFIRRNRAGMTWSRDLKSNGKNCLLIFPYSPLIQSTTWRFQALVLTLHLAACVVVSTQVND</sequence>
<dbReference type="EMBL" id="CP069104">
    <property type="protein sequence ID" value="QSS54565.1"/>
    <property type="molecule type" value="Genomic_DNA"/>
</dbReference>
<protein>
    <submittedName>
        <fullName evidence="1">Uncharacterized protein</fullName>
    </submittedName>
</protein>
<evidence type="ECO:0000313" key="1">
    <source>
        <dbReference type="EMBL" id="QSS54565.1"/>
    </source>
</evidence>
<dbReference type="VEuPathDB" id="FungiDB:I7I53_02152"/>
<reference evidence="1" key="1">
    <citation type="submission" date="2021-01" db="EMBL/GenBank/DDBJ databases">
        <title>Chromosome-level genome assembly of a human fungal pathogen reveals clustering of transcriptionally co-regulated genes.</title>
        <authorList>
            <person name="Voorhies M."/>
            <person name="Cohen S."/>
            <person name="Shea T.P."/>
            <person name="Petrus S."/>
            <person name="Munoz J.F."/>
            <person name="Poplawski S."/>
            <person name="Goldman W.E."/>
            <person name="Michael T."/>
            <person name="Cuomo C.A."/>
            <person name="Sil A."/>
            <person name="Beyhan S."/>
        </authorList>
    </citation>
    <scope>NUCLEOTIDE SEQUENCE</scope>
    <source>
        <strain evidence="1">H88</strain>
    </source>
</reference>
<proteinExistence type="predicted"/>
<dbReference type="Proteomes" id="UP000663419">
    <property type="component" value="Chromosome 3"/>
</dbReference>
<organism evidence="1 2">
    <name type="scientific">Ajellomyces capsulatus (strain H88)</name>
    <name type="common">Darling's disease fungus</name>
    <name type="synonym">Histoplasma capsulatum</name>
    <dbReference type="NCBI Taxonomy" id="544711"/>
    <lineage>
        <taxon>Eukaryota</taxon>
        <taxon>Fungi</taxon>
        <taxon>Dikarya</taxon>
        <taxon>Ascomycota</taxon>
        <taxon>Pezizomycotina</taxon>
        <taxon>Eurotiomycetes</taxon>
        <taxon>Eurotiomycetidae</taxon>
        <taxon>Onygenales</taxon>
        <taxon>Ajellomycetaceae</taxon>
        <taxon>Histoplasma</taxon>
    </lineage>
</organism>
<dbReference type="AlphaFoldDB" id="A0A8A1LNA2"/>
<accession>A0A8A1LNA2</accession>
<name>A0A8A1LNA2_AJEC8</name>